<dbReference type="InterPro" id="IPR000781">
    <property type="entry name" value="ERH"/>
</dbReference>
<dbReference type="EMBL" id="OU899036">
    <property type="protein sequence ID" value="CAH1732364.1"/>
    <property type="molecule type" value="Genomic_DNA"/>
</dbReference>
<dbReference type="SUPFAM" id="SSF143875">
    <property type="entry name" value="ERH-like"/>
    <property type="match status" value="1"/>
</dbReference>
<gene>
    <name evidence="2" type="ORF">APHIGO_LOCUS8870</name>
</gene>
<evidence type="ECO:0008006" key="4">
    <source>
        <dbReference type="Google" id="ProtNLM"/>
    </source>
</evidence>
<accession>A0A9P0J7I4</accession>
<sequence length="108" mass="12838">MSDVILFLQSEIGSETRTRFIYDSVKECMEGICKIYEAHLMQLNPNVQIPTFKMTQLFEFIDHLPDIKCFVFQRNTKTYASFNKNWIKEKIHEVLKCQATQRQLPNMN</sequence>
<evidence type="ECO:0000256" key="1">
    <source>
        <dbReference type="ARBA" id="ARBA00007491"/>
    </source>
</evidence>
<reference evidence="2" key="2">
    <citation type="submission" date="2022-10" db="EMBL/GenBank/DDBJ databases">
        <authorList>
            <consortium name="ENA_rothamsted_submissions"/>
            <consortium name="culmorum"/>
            <person name="King R."/>
        </authorList>
    </citation>
    <scope>NUCLEOTIDE SEQUENCE</scope>
</reference>
<keyword evidence="3" id="KW-1185">Reference proteome</keyword>
<name>A0A9P0J7I4_APHGO</name>
<proteinExistence type="inferred from homology"/>
<reference evidence="2" key="1">
    <citation type="submission" date="2022-02" db="EMBL/GenBank/DDBJ databases">
        <authorList>
            <person name="King R."/>
        </authorList>
    </citation>
    <scope>NUCLEOTIDE SEQUENCE</scope>
</reference>
<dbReference type="PANTHER" id="PTHR12373">
    <property type="entry name" value="ENHANCER OF RUDIMENTARY ERH"/>
    <property type="match status" value="1"/>
</dbReference>
<evidence type="ECO:0000313" key="2">
    <source>
        <dbReference type="EMBL" id="CAH1732364.1"/>
    </source>
</evidence>
<dbReference type="AlphaFoldDB" id="A0A9P0J7I4"/>
<dbReference type="Gene3D" id="3.30.2260.10">
    <property type="entry name" value="Enhancer of rudimentary"/>
    <property type="match status" value="1"/>
</dbReference>
<evidence type="ECO:0000313" key="3">
    <source>
        <dbReference type="Proteomes" id="UP001154329"/>
    </source>
</evidence>
<dbReference type="Proteomes" id="UP001154329">
    <property type="component" value="Chromosome 3"/>
</dbReference>
<protein>
    <recommendedName>
        <fullName evidence="4">Enhancer of rudimentary</fullName>
    </recommendedName>
</protein>
<dbReference type="Pfam" id="PF01133">
    <property type="entry name" value="ER"/>
    <property type="match status" value="1"/>
</dbReference>
<comment type="similarity">
    <text evidence="1">Belongs to the E(R) family.</text>
</comment>
<dbReference type="InterPro" id="IPR035912">
    <property type="entry name" value="EHR_sf"/>
</dbReference>
<organism evidence="2 3">
    <name type="scientific">Aphis gossypii</name>
    <name type="common">Cotton aphid</name>
    <dbReference type="NCBI Taxonomy" id="80765"/>
    <lineage>
        <taxon>Eukaryota</taxon>
        <taxon>Metazoa</taxon>
        <taxon>Ecdysozoa</taxon>
        <taxon>Arthropoda</taxon>
        <taxon>Hexapoda</taxon>
        <taxon>Insecta</taxon>
        <taxon>Pterygota</taxon>
        <taxon>Neoptera</taxon>
        <taxon>Paraneoptera</taxon>
        <taxon>Hemiptera</taxon>
        <taxon>Sternorrhyncha</taxon>
        <taxon>Aphidomorpha</taxon>
        <taxon>Aphidoidea</taxon>
        <taxon>Aphididae</taxon>
        <taxon>Aphidini</taxon>
        <taxon>Aphis</taxon>
        <taxon>Aphis</taxon>
    </lineage>
</organism>
<dbReference type="PANTHER" id="PTHR12373:SF0">
    <property type="entry name" value="ENHANCER OF RUDIMENTARY HOMOLOG"/>
    <property type="match status" value="1"/>
</dbReference>